<name>R0LZX9_ANAPL</name>
<dbReference type="AlphaFoldDB" id="R0LZX9"/>
<gene>
    <name evidence="2" type="ORF">Anapl_08610</name>
</gene>
<reference evidence="3" key="1">
    <citation type="journal article" date="2013" name="Nat. Genet.">
        <title>The duck genome and transcriptome provide insight into an avian influenza virus reservoir species.</title>
        <authorList>
            <person name="Huang Y."/>
            <person name="Li Y."/>
            <person name="Burt D.W."/>
            <person name="Chen H."/>
            <person name="Zhang Y."/>
            <person name="Qian W."/>
            <person name="Kim H."/>
            <person name="Gan S."/>
            <person name="Zhao Y."/>
            <person name="Li J."/>
            <person name="Yi K."/>
            <person name="Feng H."/>
            <person name="Zhu P."/>
            <person name="Li B."/>
            <person name="Liu Q."/>
            <person name="Fairley S."/>
            <person name="Magor K.E."/>
            <person name="Du Z."/>
            <person name="Hu X."/>
            <person name="Goodman L."/>
            <person name="Tafer H."/>
            <person name="Vignal A."/>
            <person name="Lee T."/>
            <person name="Kim K.W."/>
            <person name="Sheng Z."/>
            <person name="An Y."/>
            <person name="Searle S."/>
            <person name="Herrero J."/>
            <person name="Groenen M.A."/>
            <person name="Crooijmans R.P."/>
            <person name="Faraut T."/>
            <person name="Cai Q."/>
            <person name="Webster R.G."/>
            <person name="Aldridge J.R."/>
            <person name="Warren W.C."/>
            <person name="Bartschat S."/>
            <person name="Kehr S."/>
            <person name="Marz M."/>
            <person name="Stadler P.F."/>
            <person name="Smith J."/>
            <person name="Kraus R.H."/>
            <person name="Zhao Y."/>
            <person name="Ren L."/>
            <person name="Fei J."/>
            <person name="Morisson M."/>
            <person name="Kaiser P."/>
            <person name="Griffin D.K."/>
            <person name="Rao M."/>
            <person name="Pitel F."/>
            <person name="Wang J."/>
            <person name="Li N."/>
        </authorList>
    </citation>
    <scope>NUCLEOTIDE SEQUENCE [LARGE SCALE GENOMIC DNA]</scope>
</reference>
<keyword evidence="3" id="KW-1185">Reference proteome</keyword>
<feature type="region of interest" description="Disordered" evidence="1">
    <location>
        <begin position="59"/>
        <end position="90"/>
    </location>
</feature>
<organism evidence="2 3">
    <name type="scientific">Anas platyrhynchos</name>
    <name type="common">Mallard</name>
    <name type="synonym">Anas boschas</name>
    <dbReference type="NCBI Taxonomy" id="8839"/>
    <lineage>
        <taxon>Eukaryota</taxon>
        <taxon>Metazoa</taxon>
        <taxon>Chordata</taxon>
        <taxon>Craniata</taxon>
        <taxon>Vertebrata</taxon>
        <taxon>Euteleostomi</taxon>
        <taxon>Archelosauria</taxon>
        <taxon>Archosauria</taxon>
        <taxon>Dinosauria</taxon>
        <taxon>Saurischia</taxon>
        <taxon>Theropoda</taxon>
        <taxon>Coelurosauria</taxon>
        <taxon>Aves</taxon>
        <taxon>Neognathae</taxon>
        <taxon>Galloanserae</taxon>
        <taxon>Anseriformes</taxon>
        <taxon>Anatidae</taxon>
        <taxon>Anatinae</taxon>
        <taxon>Anas</taxon>
    </lineage>
</organism>
<proteinExistence type="predicted"/>
<evidence type="ECO:0000313" key="3">
    <source>
        <dbReference type="Proteomes" id="UP000296049"/>
    </source>
</evidence>
<feature type="region of interest" description="Disordered" evidence="1">
    <location>
        <begin position="135"/>
        <end position="166"/>
    </location>
</feature>
<evidence type="ECO:0000313" key="2">
    <source>
        <dbReference type="EMBL" id="EOB06003.1"/>
    </source>
</evidence>
<dbReference type="EMBL" id="KB742650">
    <property type="protein sequence ID" value="EOB06003.1"/>
    <property type="molecule type" value="Genomic_DNA"/>
</dbReference>
<evidence type="ECO:0000256" key="1">
    <source>
        <dbReference type="SAM" id="MobiDB-lite"/>
    </source>
</evidence>
<accession>R0LZX9</accession>
<protein>
    <submittedName>
        <fullName evidence="2">Uncharacterized protein</fullName>
    </submittedName>
</protein>
<feature type="compositionally biased region" description="Basic and acidic residues" evidence="1">
    <location>
        <begin position="148"/>
        <end position="166"/>
    </location>
</feature>
<dbReference type="Proteomes" id="UP000296049">
    <property type="component" value="Unassembled WGS sequence"/>
</dbReference>
<sequence>MPIALLNSWMDFSMIDFLTASIEENINKRDKERKFSFSYQVVPRYLEDLQSNATLQSKLASTKSNHRKQSTSRISKLPGKSSETPSVTRNRKKKIHAFSYRFVFLAAKKVPDNLCPAPSWYRTWLQRSLLPVAGTPEATPGSCPSSKPGREECPRKGRQERGEAAKEQAGLLKVNLLVFQQTSPHIFQVQIRDTKMMPKSCLEDCRVAQANHTPGTTLTTQQWSSCGRNLCLTLLLSRGLKQPECQTASATPKGKAKPHLWPQIYFKVISTPRSAWWVPPAHDGWMRSTRSRKGPRKKTESKLSVSTLKALSFKSPEFLMGKKYLSLDTRAQLLTF</sequence>